<dbReference type="Pfam" id="PF00437">
    <property type="entry name" value="T2SSE"/>
    <property type="match status" value="1"/>
</dbReference>
<evidence type="ECO:0000313" key="3">
    <source>
        <dbReference type="EMBL" id="MVB10444.1"/>
    </source>
</evidence>
<evidence type="ECO:0000259" key="2">
    <source>
        <dbReference type="Pfam" id="PF00437"/>
    </source>
</evidence>
<dbReference type="PANTHER" id="PTHR30486">
    <property type="entry name" value="TWITCHING MOTILITY PROTEIN PILT"/>
    <property type="match status" value="1"/>
</dbReference>
<dbReference type="InterPro" id="IPR001482">
    <property type="entry name" value="T2SS/T4SS_dom"/>
</dbReference>
<accession>A0A6N8HX60</accession>
<feature type="domain" description="Bacterial type II secretion system protein E" evidence="2">
    <location>
        <begin position="168"/>
        <end position="349"/>
    </location>
</feature>
<proteinExistence type="inferred from homology"/>
<name>A0A6N8HX60_9FIRM</name>
<dbReference type="SUPFAM" id="SSF52540">
    <property type="entry name" value="P-loop containing nucleoside triphosphate hydrolases"/>
    <property type="match status" value="1"/>
</dbReference>
<dbReference type="EMBL" id="VWXL01000029">
    <property type="protein sequence ID" value="MVB10444.1"/>
    <property type="molecule type" value="Genomic_DNA"/>
</dbReference>
<dbReference type="PANTHER" id="PTHR30486:SF6">
    <property type="entry name" value="TYPE IV PILUS RETRACTATION ATPASE PILT"/>
    <property type="match status" value="1"/>
</dbReference>
<comment type="similarity">
    <text evidence="1">Belongs to the GSP E family.</text>
</comment>
<gene>
    <name evidence="3" type="ORF">CAFE_11330</name>
</gene>
<dbReference type="AlphaFoldDB" id="A0A6N8HX60"/>
<comment type="caution">
    <text evidence="3">The sequence shown here is derived from an EMBL/GenBank/DDBJ whole genome shotgun (WGS) entry which is preliminary data.</text>
</comment>
<dbReference type="GO" id="GO:0016887">
    <property type="term" value="F:ATP hydrolysis activity"/>
    <property type="evidence" value="ECO:0007669"/>
    <property type="project" value="InterPro"/>
</dbReference>
<keyword evidence="4" id="KW-1185">Reference proteome</keyword>
<dbReference type="InterPro" id="IPR027417">
    <property type="entry name" value="P-loop_NTPase"/>
</dbReference>
<dbReference type="InterPro" id="IPR050921">
    <property type="entry name" value="T4SS_GSP_E_ATPase"/>
</dbReference>
<organism evidence="3 4">
    <name type="scientific">Caproicibacter fermentans</name>
    <dbReference type="NCBI Taxonomy" id="2576756"/>
    <lineage>
        <taxon>Bacteria</taxon>
        <taxon>Bacillati</taxon>
        <taxon>Bacillota</taxon>
        <taxon>Clostridia</taxon>
        <taxon>Eubacteriales</taxon>
        <taxon>Acutalibacteraceae</taxon>
        <taxon>Caproicibacter</taxon>
    </lineage>
</organism>
<dbReference type="RefSeq" id="WP_156990063.1">
    <property type="nucleotide sequence ID" value="NZ_VWXL01000029.1"/>
</dbReference>
<sequence>MNKNAAFFLSEKGRLQFPELLKEVQSYFSEQYKDLLNSTDHEQKEMIKPAIRRYLTENRLGAEGMGMEEAINRLYTEMAEYSFLTPYLNYEIKDVEGIEINSWDCIWVKFTGGRIERAKGRFLSPEHAKNVMARLLEQSHIHMDNSKPLARGHIGKNIRVTVNGNGGTLDEDTGVAASIRFVNPSHLTKQNLLDGGTLTPEMMDFLVYCYRYGLSMMLSGETDAGKTTLMSIIMAEAVLNLKKLITIENGTREFDLIKRDPKTKEIINSIIHLVTRESDDPKQAITQQMLLEWAMTMNPDFLCMAEVKGSESFETVEAALTGHPVIGTTHVFSAGEIPDRLVQLASLKGSTLSDKTLYSMVVRAFPILFYAQKMEDDVRRVTEICECQLENGELKILPLWNYEVQSNEVVNGKTVIHGGFVKCGVISKNLQQRLRRKGMPEELLQRLLKI</sequence>
<protein>
    <submittedName>
        <fullName evidence="3">Type II/IV secretion system protein</fullName>
    </submittedName>
</protein>
<dbReference type="Gene3D" id="3.30.450.380">
    <property type="match status" value="1"/>
</dbReference>
<reference evidence="3 4" key="1">
    <citation type="submission" date="2019-09" db="EMBL/GenBank/DDBJ databases">
        <title>Genome sequence of Clostridium sp. EA1.</title>
        <authorList>
            <person name="Poehlein A."/>
            <person name="Bengelsdorf F.R."/>
            <person name="Daniel R."/>
        </authorList>
    </citation>
    <scope>NUCLEOTIDE SEQUENCE [LARGE SCALE GENOMIC DNA]</scope>
    <source>
        <strain evidence="3 4">EA1</strain>
    </source>
</reference>
<dbReference type="CDD" id="cd01130">
    <property type="entry name" value="VirB11-like_ATPase"/>
    <property type="match status" value="1"/>
</dbReference>
<evidence type="ECO:0000256" key="1">
    <source>
        <dbReference type="ARBA" id="ARBA00006611"/>
    </source>
</evidence>
<dbReference type="Proteomes" id="UP000469440">
    <property type="component" value="Unassembled WGS sequence"/>
</dbReference>
<dbReference type="OrthoDB" id="9810761at2"/>
<dbReference type="Gene3D" id="3.40.50.300">
    <property type="entry name" value="P-loop containing nucleotide triphosphate hydrolases"/>
    <property type="match status" value="1"/>
</dbReference>
<evidence type="ECO:0000313" key="4">
    <source>
        <dbReference type="Proteomes" id="UP000469440"/>
    </source>
</evidence>